<reference evidence="1 2" key="1">
    <citation type="journal article" date="2011" name="J. Bacteriol.">
        <title>Complete genome sequence of Burkholderia gladioli BSR3.</title>
        <authorList>
            <person name="Seo Y.S."/>
            <person name="Lim J."/>
            <person name="Choi B.S."/>
            <person name="Kim H."/>
            <person name="Goo E."/>
            <person name="Lee B."/>
            <person name="Lim J.S."/>
            <person name="Choi I.Y."/>
            <person name="Moon J.S."/>
            <person name="Kim J."/>
            <person name="Hwang I."/>
        </authorList>
    </citation>
    <scope>NUCLEOTIDE SEQUENCE [LARGE SCALE GENOMIC DNA]</scope>
    <source>
        <strain evidence="2">BSR3</strain>
    </source>
</reference>
<organism evidence="1 2">
    <name type="scientific">Burkholderia gladioli (strain BSR3)</name>
    <dbReference type="NCBI Taxonomy" id="999541"/>
    <lineage>
        <taxon>Bacteria</taxon>
        <taxon>Pseudomonadati</taxon>
        <taxon>Pseudomonadota</taxon>
        <taxon>Betaproteobacteria</taxon>
        <taxon>Burkholderiales</taxon>
        <taxon>Burkholderiaceae</taxon>
        <taxon>Burkholderia</taxon>
    </lineage>
</organism>
<dbReference type="HOGENOM" id="CLU_1766405_0_0_4"/>
<proteinExistence type="predicted"/>
<protein>
    <submittedName>
        <fullName evidence="1">Uncharacterized protein</fullName>
    </submittedName>
</protein>
<gene>
    <name evidence="1" type="ordered locus">bgla_4p3480</name>
</gene>
<geneLocation type="plasmid" evidence="1 2">
    <name>bgla_4p</name>
</geneLocation>
<dbReference type="EMBL" id="CP002604">
    <property type="protein sequence ID" value="AEA66095.1"/>
    <property type="molecule type" value="Genomic_DNA"/>
</dbReference>
<keyword evidence="2" id="KW-1185">Reference proteome</keyword>
<name>F2LTE9_BURGS</name>
<dbReference type="AlphaFoldDB" id="F2LTE9"/>
<keyword evidence="1" id="KW-0614">Plasmid</keyword>
<evidence type="ECO:0000313" key="1">
    <source>
        <dbReference type="EMBL" id="AEA66095.1"/>
    </source>
</evidence>
<accession>F2LTE9</accession>
<dbReference type="KEGG" id="bgd:bgla_4p3480"/>
<sequence length="148" mass="16442">MPLYDNALYLIRGNLEEIRRGGKARAVTVGRLTDDQHEAVNAHRAAADLPPLEDPEIVFIGKHIYNSRIERDNYTIDDVIEQIASALAADAVVMASAKMTALESTTQREDGYGNSVRDRAVLELTQRKPRAELYSVIPKGDANKPPER</sequence>
<evidence type="ECO:0000313" key="2">
    <source>
        <dbReference type="Proteomes" id="UP000008316"/>
    </source>
</evidence>
<dbReference type="Proteomes" id="UP000008316">
    <property type="component" value="Plasmid bgla_4p"/>
</dbReference>